<gene>
    <name evidence="1" type="ORF">IDH44_11260</name>
</gene>
<dbReference type="EMBL" id="JACXIZ010000017">
    <property type="protein sequence ID" value="MBD2845770.1"/>
    <property type="molecule type" value="Genomic_DNA"/>
</dbReference>
<reference evidence="1" key="1">
    <citation type="submission" date="2020-09" db="EMBL/GenBank/DDBJ databases">
        <title>A novel bacterium of genus Paenibacillus, isolated from South China Sea.</title>
        <authorList>
            <person name="Huang H."/>
            <person name="Mo K."/>
            <person name="Hu Y."/>
        </authorList>
    </citation>
    <scope>NUCLEOTIDE SEQUENCE</scope>
    <source>
        <strain evidence="1">IB182496</strain>
    </source>
</reference>
<evidence type="ECO:0000313" key="2">
    <source>
        <dbReference type="Proteomes" id="UP000621560"/>
    </source>
</evidence>
<dbReference type="AlphaFoldDB" id="A0A927BU90"/>
<dbReference type="Proteomes" id="UP000621560">
    <property type="component" value="Unassembled WGS sequence"/>
</dbReference>
<dbReference type="RefSeq" id="WP_190917656.1">
    <property type="nucleotide sequence ID" value="NZ_JACXIZ010000017.1"/>
</dbReference>
<sequence length="138" mass="15222">MGTYVWYNGGIDIAEGQEMAMNCFLMDASGKGRTVALHDLFFVRPGGRGPEFVTAYGVYRQPLTLGELRTALATSGFELLDRDSLVNLARVSRYEPESRKVFFEGTGPDIYATVAGSKVAKIPPRLREERAVYCCKSA</sequence>
<name>A0A927BU90_9BACL</name>
<accession>A0A927BU90</accession>
<proteinExistence type="predicted"/>
<keyword evidence="1" id="KW-0238">DNA-binding</keyword>
<keyword evidence="2" id="KW-1185">Reference proteome</keyword>
<dbReference type="GO" id="GO:0003677">
    <property type="term" value="F:DNA binding"/>
    <property type="evidence" value="ECO:0007669"/>
    <property type="project" value="UniProtKB-KW"/>
</dbReference>
<evidence type="ECO:0000313" key="1">
    <source>
        <dbReference type="EMBL" id="MBD2845770.1"/>
    </source>
</evidence>
<comment type="caution">
    <text evidence="1">The sequence shown here is derived from an EMBL/GenBank/DDBJ whole genome shotgun (WGS) entry which is preliminary data.</text>
</comment>
<organism evidence="1 2">
    <name type="scientific">Paenibacillus sabuli</name>
    <dbReference type="NCBI Taxonomy" id="2772509"/>
    <lineage>
        <taxon>Bacteria</taxon>
        <taxon>Bacillati</taxon>
        <taxon>Bacillota</taxon>
        <taxon>Bacilli</taxon>
        <taxon>Bacillales</taxon>
        <taxon>Paenibacillaceae</taxon>
        <taxon>Paenibacillus</taxon>
    </lineage>
</organism>
<protein>
    <submittedName>
        <fullName evidence="1">LytTR family transcriptional regulator DNA-binding domain-containing protein</fullName>
    </submittedName>
</protein>